<dbReference type="InterPro" id="IPR029052">
    <property type="entry name" value="Metallo-depent_PP-like"/>
</dbReference>
<evidence type="ECO:0000259" key="1">
    <source>
        <dbReference type="Pfam" id="PF00149"/>
    </source>
</evidence>
<dbReference type="InterPro" id="IPR004843">
    <property type="entry name" value="Calcineurin-like_PHP"/>
</dbReference>
<proteinExistence type="predicted"/>
<dbReference type="OrthoDB" id="9807890at2"/>
<comment type="caution">
    <text evidence="2">The sequence shown here is derived from an EMBL/GenBank/DDBJ whole genome shotgun (WGS) entry which is preliminary data.</text>
</comment>
<dbReference type="Pfam" id="PF00149">
    <property type="entry name" value="Metallophos"/>
    <property type="match status" value="1"/>
</dbReference>
<dbReference type="PRINTS" id="PR00114">
    <property type="entry name" value="STPHPHTASE"/>
</dbReference>
<dbReference type="AlphaFoldDB" id="A0A158CQN4"/>
<feature type="domain" description="Calcineurin-like phosphoesterase" evidence="1">
    <location>
        <begin position="1"/>
        <end position="125"/>
    </location>
</feature>
<name>A0A158CQN4_9BURK</name>
<keyword evidence="3" id="KW-1185">Reference proteome</keyword>
<dbReference type="GO" id="GO:0004081">
    <property type="term" value="F:bis(5'-nucleosyl)-tetraphosphatase (asymmetrical) activity"/>
    <property type="evidence" value="ECO:0007669"/>
    <property type="project" value="UniProtKB-EC"/>
</dbReference>
<protein>
    <submittedName>
        <fullName evidence="2">Bis(5'-nucleosyl)-tetraphosphatase PrpE [asymmetrical]</fullName>
        <ecNumber evidence="2">3.6.1.17</ecNumber>
    </submittedName>
</protein>
<dbReference type="EMBL" id="FCOA02000026">
    <property type="protein sequence ID" value="SAK84628.1"/>
    <property type="molecule type" value="Genomic_DNA"/>
</dbReference>
<dbReference type="EC" id="3.6.1.17" evidence="2"/>
<sequence length="312" mass="35232">MHFDIVGDVHGQAHKLRALLKRMGYAERNGAMRHPERTVIFVGDFVDRGPHQMETIDIVRSMMDAGSALAVMGNHEFNAIAWYMRDPAQSGEYLRPRRGEVGEKNRHQHAAFLAEVEHRPCLHAEIIDWFLSLPLWLELPDLRVVHACWHPEFMAALEPHLKPGRLLDEEMMIKASRRGSKEYRQVETLLKGIEVKLPDGCSFKDKSGITRHEARTRWWDPSATTYRQAAFVPPHDKAQLPDTEIPGSARIGYSGDKPVFLGHYWLTGRPEVLSPTVACVDYSAGKGGPLVAYRWSGESILSSANFESSGDE</sequence>
<accession>A0A158CQN4</accession>
<organism evidence="2 3">
    <name type="scientific">Caballeronia hypogeia</name>
    <dbReference type="NCBI Taxonomy" id="1777140"/>
    <lineage>
        <taxon>Bacteria</taxon>
        <taxon>Pseudomonadati</taxon>
        <taxon>Pseudomonadota</taxon>
        <taxon>Betaproteobacteria</taxon>
        <taxon>Burkholderiales</taxon>
        <taxon>Burkholderiaceae</taxon>
        <taxon>Caballeronia</taxon>
    </lineage>
</organism>
<evidence type="ECO:0000313" key="2">
    <source>
        <dbReference type="EMBL" id="SAK84628.1"/>
    </source>
</evidence>
<gene>
    <name evidence="2" type="primary">prpE</name>
    <name evidence="2" type="ORF">AWB79_05800</name>
</gene>
<dbReference type="PANTHER" id="PTHR42850:SF7">
    <property type="entry name" value="BIS(5'-NUCLEOSYL)-TETRAPHOSPHATASE PRPE [ASYMMETRICAL]"/>
    <property type="match status" value="1"/>
</dbReference>
<dbReference type="InterPro" id="IPR050126">
    <property type="entry name" value="Ap4A_hydrolase"/>
</dbReference>
<keyword evidence="2" id="KW-0378">Hydrolase</keyword>
<dbReference type="RefSeq" id="WP_061170907.1">
    <property type="nucleotide sequence ID" value="NZ_FCOA02000026.1"/>
</dbReference>
<dbReference type="GO" id="GO:0005737">
    <property type="term" value="C:cytoplasm"/>
    <property type="evidence" value="ECO:0007669"/>
    <property type="project" value="TreeGrafter"/>
</dbReference>
<dbReference type="InterPro" id="IPR006186">
    <property type="entry name" value="Ser/Thr-sp_prot-phosphatase"/>
</dbReference>
<dbReference type="PANTHER" id="PTHR42850">
    <property type="entry name" value="METALLOPHOSPHOESTERASE"/>
    <property type="match status" value="1"/>
</dbReference>
<dbReference type="GO" id="GO:0016791">
    <property type="term" value="F:phosphatase activity"/>
    <property type="evidence" value="ECO:0007669"/>
    <property type="project" value="TreeGrafter"/>
</dbReference>
<dbReference type="STRING" id="1777140.AWB79_05800"/>
<reference evidence="2" key="1">
    <citation type="submission" date="2016-01" db="EMBL/GenBank/DDBJ databases">
        <authorList>
            <person name="Peeters C."/>
        </authorList>
    </citation>
    <scope>NUCLEOTIDE SEQUENCE</scope>
    <source>
        <strain evidence="2">LMG 29322</strain>
    </source>
</reference>
<dbReference type="Proteomes" id="UP000054851">
    <property type="component" value="Unassembled WGS sequence"/>
</dbReference>
<dbReference type="SUPFAM" id="SSF56300">
    <property type="entry name" value="Metallo-dependent phosphatases"/>
    <property type="match status" value="1"/>
</dbReference>
<evidence type="ECO:0000313" key="3">
    <source>
        <dbReference type="Proteomes" id="UP000054851"/>
    </source>
</evidence>
<dbReference type="Gene3D" id="3.60.21.10">
    <property type="match status" value="1"/>
</dbReference>